<proteinExistence type="predicted"/>
<evidence type="ECO:0000256" key="1">
    <source>
        <dbReference type="SAM" id="SignalP"/>
    </source>
</evidence>
<name>A0ABW0I8Z1_9BACT</name>
<dbReference type="EMBL" id="JBHSMA010000003">
    <property type="protein sequence ID" value="MFC5409949.1"/>
    <property type="molecule type" value="Genomic_DNA"/>
</dbReference>
<gene>
    <name evidence="3" type="ORF">ACFPMF_11565</name>
</gene>
<dbReference type="Pfam" id="PF18962">
    <property type="entry name" value="Por_Secre_tail"/>
    <property type="match status" value="1"/>
</dbReference>
<dbReference type="Proteomes" id="UP001596106">
    <property type="component" value="Unassembled WGS sequence"/>
</dbReference>
<feature type="signal peptide" evidence="1">
    <location>
        <begin position="1"/>
        <end position="30"/>
    </location>
</feature>
<protein>
    <submittedName>
        <fullName evidence="3">T9SS type A sorting domain-containing protein</fullName>
    </submittedName>
</protein>
<keyword evidence="4" id="KW-1185">Reference proteome</keyword>
<keyword evidence="1" id="KW-0732">Signal</keyword>
<evidence type="ECO:0000259" key="2">
    <source>
        <dbReference type="Pfam" id="PF18962"/>
    </source>
</evidence>
<reference evidence="4" key="1">
    <citation type="journal article" date="2019" name="Int. J. Syst. Evol. Microbiol.">
        <title>The Global Catalogue of Microorganisms (GCM) 10K type strain sequencing project: providing services to taxonomists for standard genome sequencing and annotation.</title>
        <authorList>
            <consortium name="The Broad Institute Genomics Platform"/>
            <consortium name="The Broad Institute Genome Sequencing Center for Infectious Disease"/>
            <person name="Wu L."/>
            <person name="Ma J."/>
        </authorList>
    </citation>
    <scope>NUCLEOTIDE SEQUENCE [LARGE SCALE GENOMIC DNA]</scope>
    <source>
        <strain evidence="4">CCUG 55250</strain>
    </source>
</reference>
<comment type="caution">
    <text evidence="3">The sequence shown here is derived from an EMBL/GenBank/DDBJ whole genome shotgun (WGS) entry which is preliminary data.</text>
</comment>
<feature type="domain" description="Secretion system C-terminal sorting" evidence="2">
    <location>
        <begin position="260"/>
        <end position="336"/>
    </location>
</feature>
<evidence type="ECO:0000313" key="4">
    <source>
        <dbReference type="Proteomes" id="UP001596106"/>
    </source>
</evidence>
<dbReference type="NCBIfam" id="TIGR04183">
    <property type="entry name" value="Por_Secre_tail"/>
    <property type="match status" value="1"/>
</dbReference>
<accession>A0ABW0I8Z1</accession>
<evidence type="ECO:0000313" key="3">
    <source>
        <dbReference type="EMBL" id="MFC5409949.1"/>
    </source>
</evidence>
<dbReference type="InterPro" id="IPR026444">
    <property type="entry name" value="Secre_tail"/>
</dbReference>
<dbReference type="RefSeq" id="WP_379844747.1">
    <property type="nucleotide sequence ID" value="NZ_JBHSMA010000003.1"/>
</dbReference>
<feature type="chain" id="PRO_5047461156" evidence="1">
    <location>
        <begin position="31"/>
        <end position="338"/>
    </location>
</feature>
<organism evidence="3 4">
    <name type="scientific">Larkinella bovis</name>
    <dbReference type="NCBI Taxonomy" id="683041"/>
    <lineage>
        <taxon>Bacteria</taxon>
        <taxon>Pseudomonadati</taxon>
        <taxon>Bacteroidota</taxon>
        <taxon>Cytophagia</taxon>
        <taxon>Cytophagales</taxon>
        <taxon>Spirosomataceae</taxon>
        <taxon>Larkinella</taxon>
    </lineage>
</organism>
<sequence>MKTTTSLTGMLRSVLITIGCGCLSATLAVAQCNEKNVKDQTVDFRLTYDKTSQRITAWYVPSVSNTHRLVTGQFSIVTPNGFTKPEAGTGRDSKLEITNINGNWNDFVFDNELFVSKGASSLGSMEGVAVHQFGMVPQTVEVGAVTAGVPVPLFSFASTEQEGVIRIVDTGESIQQDIFKKFGSNISNALSIQAPVRAFVRAEQRYCKNDVQKKIEFKKPVMIDPYATAATKPTDATGIQTVGLATPDDVLGTEQLMVTPNPATTEIVVRYQLLSAGNAGIDLVDAQGRILQTLVARKHHNIGKYEVKVTLQDVVAGMYFCALKGEDVQKAVKVMINK</sequence>